<sequence length="126" mass="13262">MGAGAVVAHFGQESPIGRRQPDAVLCFESRDLTFGQRRAEIETVTLLAEGSSTSGKAGNSRQFGGDSAETFIHVALLFSQGHPPSGGAQTPTMPARTAAQPAPPITALLQRRPSADRHLRLGEMPT</sequence>
<name>A0A1E7N9E7_KITAU</name>
<dbReference type="AlphaFoldDB" id="A0A1E7N9E7"/>
<evidence type="ECO:0000313" key="3">
    <source>
        <dbReference type="Proteomes" id="UP000037395"/>
    </source>
</evidence>
<evidence type="ECO:0000313" key="2">
    <source>
        <dbReference type="EMBL" id="OEV37317.1"/>
    </source>
</evidence>
<organism evidence="2 3">
    <name type="scientific">Kitasatospora aureofaciens</name>
    <name type="common">Streptomyces aureofaciens</name>
    <dbReference type="NCBI Taxonomy" id="1894"/>
    <lineage>
        <taxon>Bacteria</taxon>
        <taxon>Bacillati</taxon>
        <taxon>Actinomycetota</taxon>
        <taxon>Actinomycetes</taxon>
        <taxon>Kitasatosporales</taxon>
        <taxon>Streptomycetaceae</taxon>
        <taxon>Kitasatospora</taxon>
    </lineage>
</organism>
<gene>
    <name evidence="2" type="ORF">HS99_0005885</name>
</gene>
<evidence type="ECO:0000256" key="1">
    <source>
        <dbReference type="SAM" id="MobiDB-lite"/>
    </source>
</evidence>
<proteinExistence type="predicted"/>
<feature type="region of interest" description="Disordered" evidence="1">
    <location>
        <begin position="79"/>
        <end position="100"/>
    </location>
</feature>
<dbReference type="Proteomes" id="UP000037395">
    <property type="component" value="Unassembled WGS sequence"/>
</dbReference>
<accession>A0A1E7N9E7</accession>
<keyword evidence="3" id="KW-1185">Reference proteome</keyword>
<dbReference type="EMBL" id="JPRF03000021">
    <property type="protein sequence ID" value="OEV37317.1"/>
    <property type="molecule type" value="Genomic_DNA"/>
</dbReference>
<comment type="caution">
    <text evidence="2">The sequence shown here is derived from an EMBL/GenBank/DDBJ whole genome shotgun (WGS) entry which is preliminary data.</text>
</comment>
<protein>
    <submittedName>
        <fullName evidence="2">Uncharacterized protein</fullName>
    </submittedName>
</protein>
<reference evidence="2" key="1">
    <citation type="submission" date="2016-08" db="EMBL/GenBank/DDBJ databases">
        <title>Sequencing, Assembly and Comparative Genomics of S. aureofaciens ATCC 10762.</title>
        <authorList>
            <person name="Gradnigo J.S."/>
            <person name="Johnson N."/>
            <person name="Somerville G.A."/>
        </authorList>
    </citation>
    <scope>NUCLEOTIDE SEQUENCE [LARGE SCALE GENOMIC DNA]</scope>
    <source>
        <strain evidence="2">ATCC 10762</strain>
    </source>
</reference>